<keyword evidence="3" id="KW-0472">Membrane</keyword>
<evidence type="ECO:0000313" key="5">
    <source>
        <dbReference type="Proteomes" id="UP000503640"/>
    </source>
</evidence>
<protein>
    <submittedName>
        <fullName evidence="4">Uncharacterized protein</fullName>
    </submittedName>
</protein>
<evidence type="ECO:0000256" key="3">
    <source>
        <dbReference type="SAM" id="Phobius"/>
    </source>
</evidence>
<reference evidence="5" key="1">
    <citation type="journal article" date="2020" name="Appl. Environ. Microbiol.">
        <title>Diazotrophic Anaeromyxobacter Isolates from Soils.</title>
        <authorList>
            <person name="Masuda Y."/>
            <person name="Yamanaka H."/>
            <person name="Xu Z.X."/>
            <person name="Shiratori Y."/>
            <person name="Aono T."/>
            <person name="Amachi S."/>
            <person name="Senoo K."/>
            <person name="Itoh H."/>
        </authorList>
    </citation>
    <scope>NUCLEOTIDE SEQUENCE [LARGE SCALE GENOMIC DNA]</scope>
    <source>
        <strain evidence="5">R267</strain>
    </source>
</reference>
<dbReference type="InterPro" id="IPR012902">
    <property type="entry name" value="N_methyl_site"/>
</dbReference>
<comment type="similarity">
    <text evidence="1">Belongs to the N-Me-Phe pilin family.</text>
</comment>
<evidence type="ECO:0000313" key="4">
    <source>
        <dbReference type="EMBL" id="GEJ55586.1"/>
    </source>
</evidence>
<dbReference type="Pfam" id="PF07963">
    <property type="entry name" value="N_methyl"/>
    <property type="match status" value="1"/>
</dbReference>
<feature type="transmembrane region" description="Helical" evidence="3">
    <location>
        <begin position="12"/>
        <end position="33"/>
    </location>
</feature>
<dbReference type="PROSITE" id="PS00409">
    <property type="entry name" value="PROKAR_NTER_METHYL"/>
    <property type="match status" value="1"/>
</dbReference>
<proteinExistence type="inferred from homology"/>
<evidence type="ECO:0000256" key="1">
    <source>
        <dbReference type="ARBA" id="ARBA00005233"/>
    </source>
</evidence>
<keyword evidence="3" id="KW-1133">Transmembrane helix</keyword>
<dbReference type="PANTHER" id="PTHR30093:SF34">
    <property type="entry name" value="PREPILIN PEPTIDASE-DEPENDENT PROTEIN D"/>
    <property type="match status" value="1"/>
</dbReference>
<dbReference type="SUPFAM" id="SSF54523">
    <property type="entry name" value="Pili subunits"/>
    <property type="match status" value="1"/>
</dbReference>
<keyword evidence="3" id="KW-0812">Transmembrane</keyword>
<dbReference type="Proteomes" id="UP000503640">
    <property type="component" value="Unassembled WGS sequence"/>
</dbReference>
<evidence type="ECO:0000256" key="2">
    <source>
        <dbReference type="ARBA" id="ARBA00022481"/>
    </source>
</evidence>
<dbReference type="RefSeq" id="WP_176062376.1">
    <property type="nucleotide sequence ID" value="NZ_BJTG01000001.1"/>
</dbReference>
<dbReference type="Gene3D" id="3.30.700.10">
    <property type="entry name" value="Glycoprotein, Type 4 Pilin"/>
    <property type="match status" value="1"/>
</dbReference>
<dbReference type="NCBIfam" id="TIGR02532">
    <property type="entry name" value="IV_pilin_GFxxxE"/>
    <property type="match status" value="1"/>
</dbReference>
<dbReference type="PANTHER" id="PTHR30093">
    <property type="entry name" value="GENERAL SECRETION PATHWAY PROTEIN G"/>
    <property type="match status" value="1"/>
</dbReference>
<sequence>MRSPRAAAHARGFTLIELMIVVGIIGLLSSVALPGYQKFQLRSRAAERSIVMVGLGRAVNDIVQNQQRVPPGLAGAWNPAAVPGVGKGRIDWSMAGWNQLPMLIQGDTYYSYSFAINDLTATGGPLTMTVTGVGDLDGDGATSTRTMSYLAKGYSFLPVSDLIIGSADTF</sequence>
<gene>
    <name evidence="4" type="ORF">AMYX_03270</name>
</gene>
<dbReference type="InterPro" id="IPR045584">
    <property type="entry name" value="Pilin-like"/>
</dbReference>
<accession>A0A7I9VGR6</accession>
<keyword evidence="5" id="KW-1185">Reference proteome</keyword>
<comment type="caution">
    <text evidence="4">The sequence shown here is derived from an EMBL/GenBank/DDBJ whole genome shotgun (WGS) entry which is preliminary data.</text>
</comment>
<dbReference type="AlphaFoldDB" id="A0A7I9VGR6"/>
<name>A0A7I9VGR6_9BACT</name>
<organism evidence="4 5">
    <name type="scientific">Anaeromyxobacter diazotrophicus</name>
    <dbReference type="NCBI Taxonomy" id="2590199"/>
    <lineage>
        <taxon>Bacteria</taxon>
        <taxon>Pseudomonadati</taxon>
        <taxon>Myxococcota</taxon>
        <taxon>Myxococcia</taxon>
        <taxon>Myxococcales</taxon>
        <taxon>Cystobacterineae</taxon>
        <taxon>Anaeromyxobacteraceae</taxon>
        <taxon>Anaeromyxobacter</taxon>
    </lineage>
</organism>
<keyword evidence="2" id="KW-0488">Methylation</keyword>
<dbReference type="EMBL" id="BJTG01000001">
    <property type="protein sequence ID" value="GEJ55586.1"/>
    <property type="molecule type" value="Genomic_DNA"/>
</dbReference>